<accession>A0ABS4CNF8</accession>
<gene>
    <name evidence="1" type="ORF">I6N96_17655</name>
</gene>
<sequence>MNQLFDETYNDYRTIWYGYYEQFDQPDLIKEMLQIIENDKRMSEAQQAVSTSWVFYCKNLQGDALEEKVRGSIMVRLFDTHYSVHCNISDFEFVTQFDAIESWKKKLEAVLNNK</sequence>
<evidence type="ECO:0000313" key="1">
    <source>
        <dbReference type="EMBL" id="MBP1048122.1"/>
    </source>
</evidence>
<dbReference type="EMBL" id="JAEDXU010000012">
    <property type="protein sequence ID" value="MBP1048122.1"/>
    <property type="molecule type" value="Genomic_DNA"/>
</dbReference>
<comment type="caution">
    <text evidence="1">The sequence shown here is derived from an EMBL/GenBank/DDBJ whole genome shotgun (WGS) entry which is preliminary data.</text>
</comment>
<protein>
    <submittedName>
        <fullName evidence="1">Uncharacterized protein</fullName>
    </submittedName>
</protein>
<name>A0ABS4CNF8_9ENTE</name>
<evidence type="ECO:0000313" key="2">
    <source>
        <dbReference type="Proteomes" id="UP000673375"/>
    </source>
</evidence>
<reference evidence="1 2" key="1">
    <citation type="submission" date="2020-12" db="EMBL/GenBank/DDBJ databases">
        <title>Vagococcus allomyrinae sp. nov. and Enterococcus lavae sp. nov., isolated from the larvae of Allomyrina dichotoma.</title>
        <authorList>
            <person name="Lee S.D."/>
        </authorList>
    </citation>
    <scope>NUCLEOTIDE SEQUENCE [LARGE SCALE GENOMIC DNA]</scope>
    <source>
        <strain evidence="1 2">BWM-S5</strain>
    </source>
</reference>
<proteinExistence type="predicted"/>
<keyword evidence="2" id="KW-1185">Reference proteome</keyword>
<organism evidence="1 2">
    <name type="scientific">Enterococcus larvae</name>
    <dbReference type="NCBI Taxonomy" id="2794352"/>
    <lineage>
        <taxon>Bacteria</taxon>
        <taxon>Bacillati</taxon>
        <taxon>Bacillota</taxon>
        <taxon>Bacilli</taxon>
        <taxon>Lactobacillales</taxon>
        <taxon>Enterococcaceae</taxon>
        <taxon>Enterococcus</taxon>
    </lineage>
</organism>
<dbReference type="Proteomes" id="UP000673375">
    <property type="component" value="Unassembled WGS sequence"/>
</dbReference>
<dbReference type="RefSeq" id="WP_209558894.1">
    <property type="nucleotide sequence ID" value="NZ_JAEDXU010000012.1"/>
</dbReference>